<feature type="region of interest" description="Disordered" evidence="1">
    <location>
        <begin position="415"/>
        <end position="438"/>
    </location>
</feature>
<proteinExistence type="predicted"/>
<evidence type="ECO:0000259" key="2">
    <source>
        <dbReference type="Pfam" id="PF09747"/>
    </source>
</evidence>
<keyword evidence="4" id="KW-1185">Reference proteome</keyword>
<accession>A0AAD3DHB7</accession>
<feature type="compositionally biased region" description="Low complexity" evidence="1">
    <location>
        <begin position="353"/>
        <end position="365"/>
    </location>
</feature>
<protein>
    <recommendedName>
        <fullName evidence="2">CCD97-like C-terminal domain-containing protein</fullName>
    </recommendedName>
</protein>
<feature type="compositionally biased region" description="Gly residues" evidence="1">
    <location>
        <begin position="197"/>
        <end position="210"/>
    </location>
</feature>
<dbReference type="InterPro" id="IPR040233">
    <property type="entry name" value="CCD97-like_C"/>
</dbReference>
<feature type="region of interest" description="Disordered" evidence="1">
    <location>
        <begin position="325"/>
        <end position="388"/>
    </location>
</feature>
<organism evidence="3 4">
    <name type="scientific">Astrephomene gubernaculifera</name>
    <dbReference type="NCBI Taxonomy" id="47775"/>
    <lineage>
        <taxon>Eukaryota</taxon>
        <taxon>Viridiplantae</taxon>
        <taxon>Chlorophyta</taxon>
        <taxon>core chlorophytes</taxon>
        <taxon>Chlorophyceae</taxon>
        <taxon>CS clade</taxon>
        <taxon>Chlamydomonadales</taxon>
        <taxon>Astrephomenaceae</taxon>
        <taxon>Astrephomene</taxon>
    </lineage>
</organism>
<feature type="region of interest" description="Disordered" evidence="1">
    <location>
        <begin position="169"/>
        <end position="210"/>
    </location>
</feature>
<dbReference type="PANTHER" id="PTHR31840">
    <property type="entry name" value="COILED-COIL DOMAIN-CONTAINING PROTEIN 97"/>
    <property type="match status" value="1"/>
</dbReference>
<dbReference type="PANTHER" id="PTHR31840:SF1">
    <property type="entry name" value="COILED-COIL DOMAIN-CONTAINING PROTEIN 97"/>
    <property type="match status" value="1"/>
</dbReference>
<evidence type="ECO:0000256" key="1">
    <source>
        <dbReference type="SAM" id="MobiDB-lite"/>
    </source>
</evidence>
<feature type="region of interest" description="Disordered" evidence="1">
    <location>
        <begin position="223"/>
        <end position="304"/>
    </location>
</feature>
<dbReference type="Pfam" id="PF09747">
    <property type="entry name" value="CCD97-like_C"/>
    <property type="match status" value="2"/>
</dbReference>
<feature type="compositionally biased region" description="Basic and acidic residues" evidence="1">
    <location>
        <begin position="425"/>
        <end position="438"/>
    </location>
</feature>
<comment type="caution">
    <text evidence="3">The sequence shown here is derived from an EMBL/GenBank/DDBJ whole genome shotgun (WGS) entry which is preliminary data.</text>
</comment>
<gene>
    <name evidence="3" type="ORF">Agub_g1902</name>
</gene>
<name>A0AAD3DHB7_9CHLO</name>
<feature type="compositionally biased region" description="Low complexity" evidence="1">
    <location>
        <begin position="171"/>
        <end position="181"/>
    </location>
</feature>
<feature type="compositionally biased region" description="Acidic residues" evidence="1">
    <location>
        <begin position="332"/>
        <end position="350"/>
    </location>
</feature>
<dbReference type="EMBL" id="BMAR01000001">
    <property type="protein sequence ID" value="GFR41229.1"/>
    <property type="molecule type" value="Genomic_DNA"/>
</dbReference>
<feature type="domain" description="CCD97-like C-terminal" evidence="2">
    <location>
        <begin position="308"/>
        <end position="438"/>
    </location>
</feature>
<feature type="domain" description="CCD97-like C-terminal" evidence="2">
    <location>
        <begin position="131"/>
        <end position="182"/>
    </location>
</feature>
<dbReference type="Proteomes" id="UP001054857">
    <property type="component" value="Unassembled WGS sequence"/>
</dbReference>
<sequence>MTISAASEDNSTTSYSASSAGRIAHGAAMVITQRLAESPDLALPSSLYKDAANPPAVASVLAYLQTLLDKDPAAFLARYGGLLQSQELNHFEALRSADYEVDHWLGHFATQRLADAQQAANPRRLPARVKNRRLAAMRRLAAEGEYFSEEAMRDRAPLLYHQQIGRFVQPQEEQQGQQEAEQGGGGGEEEAERRLCGGEGAGPSGSGMGGSCLASALRQALERSQGAGQAGPPGGAAVSHGEAAAPGPSRNGGGSAAAAHDGGKGGAGPGTSHETVGNGGDAAMPDASATGRSGGGGGLPSAGACTTELRFSEFLMRQDDEAQLVRRRMQEQMEEDAQLSEHESDEEEDESGRSAGASDSDAMSDGRPRGHRGRHMAPSATEVAQMRRDFMDEMQSRFLLGQDAQYVDYGSIDADASLDGDWIEQESRDAEEKYFDED</sequence>
<dbReference type="AlphaFoldDB" id="A0AAD3DHB7"/>
<evidence type="ECO:0000313" key="3">
    <source>
        <dbReference type="EMBL" id="GFR41229.1"/>
    </source>
</evidence>
<evidence type="ECO:0000313" key="4">
    <source>
        <dbReference type="Proteomes" id="UP001054857"/>
    </source>
</evidence>
<reference evidence="3 4" key="1">
    <citation type="journal article" date="2021" name="Sci. Rep.">
        <title>Genome sequencing of the multicellular alga Astrephomene provides insights into convergent evolution of germ-soma differentiation.</title>
        <authorList>
            <person name="Yamashita S."/>
            <person name="Yamamoto K."/>
            <person name="Matsuzaki R."/>
            <person name="Suzuki S."/>
            <person name="Yamaguchi H."/>
            <person name="Hirooka S."/>
            <person name="Minakuchi Y."/>
            <person name="Miyagishima S."/>
            <person name="Kawachi M."/>
            <person name="Toyoda A."/>
            <person name="Nozaki H."/>
        </authorList>
    </citation>
    <scope>NUCLEOTIDE SEQUENCE [LARGE SCALE GENOMIC DNA]</scope>
    <source>
        <strain evidence="3 4">NIES-4017</strain>
    </source>
</reference>
<dbReference type="InterPro" id="IPR018613">
    <property type="entry name" value="Ccdc97-like"/>
</dbReference>